<keyword evidence="2" id="KW-0328">Glycosyltransferase</keyword>
<dbReference type="InterPro" id="IPR006446">
    <property type="entry name" value="RhaTrfase"/>
</dbReference>
<sequence>MIIAIIVTFNPNLINLSNLILQLKKQSVKAIVVDNGSKNINELEELNNIGGRIYKLNNNLGIATAQNKGVEKAIELGAEQILFFDQDSSIPEDYIESLYSDYELLIHDNINIGAIGPRFIDDRYNFYYKTISVTKNGFRIKHDVSNIDKPIHSTLLISSGSMISVNTLKTVGLMRDNYFIDYVDTEWCLRAESLGYKNFISAKAVMRHTIGDNVINLKIFNVPVHSAFRRYYRVRNAFYMMREPHVPVVLAIREIFFSFIHQIILIGFEKNKSGYLKSYFKGLRDGITKQRTAND</sequence>
<organism evidence="5">
    <name type="scientific">Acinetobacter baumannii</name>
    <dbReference type="NCBI Taxonomy" id="470"/>
    <lineage>
        <taxon>Bacteria</taxon>
        <taxon>Pseudomonadati</taxon>
        <taxon>Pseudomonadota</taxon>
        <taxon>Gammaproteobacteria</taxon>
        <taxon>Moraxellales</taxon>
        <taxon>Moraxellaceae</taxon>
        <taxon>Acinetobacter</taxon>
        <taxon>Acinetobacter calcoaceticus/baumannii complex</taxon>
    </lineage>
</organism>
<evidence type="ECO:0000256" key="2">
    <source>
        <dbReference type="ARBA" id="ARBA00022676"/>
    </source>
</evidence>
<dbReference type="InterPro" id="IPR001173">
    <property type="entry name" value="Glyco_trans_2-like"/>
</dbReference>
<gene>
    <name evidence="5" type="primary">gtr156</name>
</gene>
<evidence type="ECO:0000256" key="3">
    <source>
        <dbReference type="ARBA" id="ARBA00022679"/>
    </source>
</evidence>
<name>A0A513QCK0_ACIBA</name>
<evidence type="ECO:0000313" key="5">
    <source>
        <dbReference type="EMBL" id="QBM04820.1"/>
    </source>
</evidence>
<evidence type="ECO:0000259" key="4">
    <source>
        <dbReference type="Pfam" id="PF00535"/>
    </source>
</evidence>
<proteinExistence type="inferred from homology"/>
<accession>A0A513QCK0</accession>
<dbReference type="RefSeq" id="WP_367950763.1">
    <property type="nucleotide sequence ID" value="NZ_JBFPHJ010000010.1"/>
</dbReference>
<protein>
    <submittedName>
        <fullName evidence="5">Gtr156</fullName>
    </submittedName>
</protein>
<feature type="domain" description="Glycosyltransferase 2-like" evidence="4">
    <location>
        <begin position="5"/>
        <end position="130"/>
    </location>
</feature>
<evidence type="ECO:0000256" key="1">
    <source>
        <dbReference type="ARBA" id="ARBA00006739"/>
    </source>
</evidence>
<dbReference type="NCBIfam" id="TIGR01556">
    <property type="entry name" value="rhamnosyltran"/>
    <property type="match status" value="1"/>
</dbReference>
<dbReference type="SUPFAM" id="SSF53448">
    <property type="entry name" value="Nucleotide-diphospho-sugar transferases"/>
    <property type="match status" value="1"/>
</dbReference>
<dbReference type="Pfam" id="PF00535">
    <property type="entry name" value="Glycos_transf_2"/>
    <property type="match status" value="1"/>
</dbReference>
<dbReference type="InterPro" id="IPR029044">
    <property type="entry name" value="Nucleotide-diphossugar_trans"/>
</dbReference>
<dbReference type="AlphaFoldDB" id="A0A513QCK0"/>
<keyword evidence="3" id="KW-0808">Transferase</keyword>
<dbReference type="PANTHER" id="PTHR43179:SF12">
    <property type="entry name" value="GALACTOFURANOSYLTRANSFERASE GLFT2"/>
    <property type="match status" value="1"/>
</dbReference>
<reference evidence="5" key="1">
    <citation type="submission" date="2019-01" db="EMBL/GenBank/DDBJ databases">
        <authorList>
            <person name="Shneider M.M."/>
            <person name="Popova A.V."/>
            <person name="Shelenkov A.A."/>
            <person name="Mikhailova Y.V."/>
            <person name="Shagin D.A."/>
            <person name="Knirel Y.A."/>
            <person name="Kenyon J."/>
            <person name="Edelstein M.V."/>
        </authorList>
    </citation>
    <scope>NUCLEOTIDE SEQUENCE</scope>
    <source>
        <strain evidence="5">MAR15-4076</strain>
    </source>
</reference>
<dbReference type="EMBL" id="MK399431">
    <property type="protein sequence ID" value="QBM04820.1"/>
    <property type="molecule type" value="Genomic_DNA"/>
</dbReference>
<dbReference type="CDD" id="cd02526">
    <property type="entry name" value="GT2_RfbF_like"/>
    <property type="match status" value="1"/>
</dbReference>
<dbReference type="PANTHER" id="PTHR43179">
    <property type="entry name" value="RHAMNOSYLTRANSFERASE WBBL"/>
    <property type="match status" value="1"/>
</dbReference>
<comment type="similarity">
    <text evidence="1">Belongs to the glycosyltransferase 2 family.</text>
</comment>
<dbReference type="GO" id="GO:0016757">
    <property type="term" value="F:glycosyltransferase activity"/>
    <property type="evidence" value="ECO:0007669"/>
    <property type="project" value="UniProtKB-KW"/>
</dbReference>
<dbReference type="Gene3D" id="3.90.550.10">
    <property type="entry name" value="Spore Coat Polysaccharide Biosynthesis Protein SpsA, Chain A"/>
    <property type="match status" value="1"/>
</dbReference>